<protein>
    <submittedName>
        <fullName evidence="1">Uncharacterized protein</fullName>
    </submittedName>
</protein>
<organism evidence="1 2">
    <name type="scientific">Rhizobium herbae</name>
    <dbReference type="NCBI Taxonomy" id="508661"/>
    <lineage>
        <taxon>Bacteria</taxon>
        <taxon>Pseudomonadati</taxon>
        <taxon>Pseudomonadota</taxon>
        <taxon>Alphaproteobacteria</taxon>
        <taxon>Hyphomicrobiales</taxon>
        <taxon>Rhizobiaceae</taxon>
        <taxon>Rhizobium/Agrobacterium group</taxon>
        <taxon>Rhizobium</taxon>
    </lineage>
</organism>
<dbReference type="RefSeq" id="WP_209848994.1">
    <property type="nucleotide sequence ID" value="NZ_JAGGJV010000002.1"/>
</dbReference>
<sequence>MSVKKITITPEYLSIYVAGRRNVKIPLHMDRQGIFASSDCINVPAYYWSDGDTNVTFGPIVEITEAREPDFDGILNTPNNELILFDAIEPEFGSAQVPSAKTRIRIWMDHPIEPSNVIIAWG</sequence>
<dbReference type="Proteomes" id="UP000823786">
    <property type="component" value="Unassembled WGS sequence"/>
</dbReference>
<comment type="caution">
    <text evidence="1">The sequence shown here is derived from an EMBL/GenBank/DDBJ whole genome shotgun (WGS) entry which is preliminary data.</text>
</comment>
<reference evidence="1 2" key="1">
    <citation type="submission" date="2021-03" db="EMBL/GenBank/DDBJ databases">
        <title>Genomic Encyclopedia of Type Strains, Phase IV (KMG-IV): sequencing the most valuable type-strain genomes for metagenomic binning, comparative biology and taxonomic classification.</title>
        <authorList>
            <person name="Goeker M."/>
        </authorList>
    </citation>
    <scope>NUCLEOTIDE SEQUENCE [LARGE SCALE GENOMIC DNA]</scope>
    <source>
        <strain evidence="1 2">DSM 26427</strain>
    </source>
</reference>
<dbReference type="EMBL" id="JAGGJV010000002">
    <property type="protein sequence ID" value="MBP1857641.1"/>
    <property type="molecule type" value="Genomic_DNA"/>
</dbReference>
<proteinExistence type="predicted"/>
<keyword evidence="2" id="KW-1185">Reference proteome</keyword>
<name>A0ABS4EI68_9HYPH</name>
<gene>
    <name evidence="1" type="ORF">J2Z75_001137</name>
</gene>
<evidence type="ECO:0000313" key="2">
    <source>
        <dbReference type="Proteomes" id="UP000823786"/>
    </source>
</evidence>
<evidence type="ECO:0000313" key="1">
    <source>
        <dbReference type="EMBL" id="MBP1857641.1"/>
    </source>
</evidence>
<accession>A0ABS4EI68</accession>